<dbReference type="PANTHER" id="PTHR10353">
    <property type="entry name" value="GLYCOSYL HYDROLASE"/>
    <property type="match status" value="1"/>
</dbReference>
<comment type="caution">
    <text evidence="9">The sequence shown here is derived from an EMBL/GenBank/DDBJ whole genome shotgun (WGS) entry which is preliminary data.</text>
</comment>
<evidence type="ECO:0000256" key="4">
    <source>
        <dbReference type="ARBA" id="ARBA00022801"/>
    </source>
</evidence>
<accession>A0AAV8ZIA9</accession>
<evidence type="ECO:0000256" key="1">
    <source>
        <dbReference type="ARBA" id="ARBA00010838"/>
    </source>
</evidence>
<dbReference type="PANTHER" id="PTHR10353:SF36">
    <property type="entry name" value="LP05116P"/>
    <property type="match status" value="1"/>
</dbReference>
<dbReference type="AlphaFoldDB" id="A0AAV8ZIA9"/>
<protein>
    <recommendedName>
        <fullName evidence="3">beta-glucosidase</fullName>
        <ecNumber evidence="3">3.2.1.21</ecNumber>
    </recommendedName>
</protein>
<name>A0AAV8ZIA9_9CUCU</name>
<evidence type="ECO:0000256" key="5">
    <source>
        <dbReference type="ARBA" id="ARBA00023180"/>
    </source>
</evidence>
<dbReference type="SUPFAM" id="SSF51445">
    <property type="entry name" value="(Trans)glycosidases"/>
    <property type="match status" value="2"/>
</dbReference>
<keyword evidence="5" id="KW-0325">Glycoprotein</keyword>
<dbReference type="EC" id="3.2.1.21" evidence="3"/>
<dbReference type="InterPro" id="IPR033132">
    <property type="entry name" value="GH_1_N_CS"/>
</dbReference>
<dbReference type="InterPro" id="IPR018120">
    <property type="entry name" value="Glyco_hydro_1_AS"/>
</dbReference>
<feature type="active site" description="Nucleophile" evidence="7">
    <location>
        <position position="900"/>
    </location>
</feature>
<reference evidence="9" key="1">
    <citation type="journal article" date="2023" name="Insect Mol. Biol.">
        <title>Genome sequencing provides insights into the evolution of gene families encoding plant cell wall-degrading enzymes in longhorned beetles.</title>
        <authorList>
            <person name="Shin N.R."/>
            <person name="Okamura Y."/>
            <person name="Kirsch R."/>
            <person name="Pauchet Y."/>
        </authorList>
    </citation>
    <scope>NUCLEOTIDE SEQUENCE</scope>
    <source>
        <strain evidence="9">AMC_N1</strain>
    </source>
</reference>
<proteinExistence type="inferred from homology"/>
<keyword evidence="6 8" id="KW-0326">Glycosidase</keyword>
<comment type="similarity">
    <text evidence="1">Belongs to the glycosyl hydrolase 1 family.</text>
</comment>
<dbReference type="Proteomes" id="UP001162162">
    <property type="component" value="Unassembled WGS sequence"/>
</dbReference>
<evidence type="ECO:0000313" key="9">
    <source>
        <dbReference type="EMBL" id="KAJ8963456.1"/>
    </source>
</evidence>
<sequence length="998" mass="115572">MGVDQELAQKTAQKVKKRGFSEFSHPVKYVDAVKAKPTEVLNQLTEADFQHCFQQWKSHMERCRNRQGDYLKRYHLKKGYFLLMYTVAISNYTFPPTFKFAAATASYQIEGAWNRDGKGANIWDYLTHTNSSMIKNRSNGDVACDSYHKYKEDVRLLKHLGVQAYRFSISWSRILPTGYTNRINKPGVQYYKDLIGELRANGIEPMVTLYHWDLPQPLQEIGGWPNEALADIFAEYARTAFDLFGDDVKRWITFNEPRQICYEGYGIGEKAPAISCSGIAEYQCAHTLIKAHAKAYHLYQDKFKQSQGGKVGIVVDTDWYEPASNSSKDREAADRTIQFRWGWYVNPLVHGDYPKVMINRIAQRSAKEGFSRSRLPAFSAEEIKYIKGSYDFLGLNQYASSLVKYREEAEIGEPSYIKDVGTTIYRDPLWEKGASDWLYVVPWGLGKVLKWIKKNYNNPEIIITENGYSDHDGTLNDDKRIKYIRDYLSSALSAIYEDGVKLSGYTVWSLMDNFEWYSGYTLTSGINTRAFPDDFMFGTATASYQVEGAWNEDGKGEHLWDRFTHINSSAIYNGENGDVAADTYHKWEEDVQLLKNLGVDFYRFSISWTRILPTGYIHKINQPGIDYYKNFIKALKANGIEPFVTIFHWDLPQSLYEIGGWANPRMADYYADYARVVIRELGEDVKYWLTFNEPKQFCRNYEYGTVRPTIITPGTGIYMCAHTVLLSHAKVYHMYDEEFRSTQNGQMSIVINSDFGEEITNRTEDIEAAERQRHFTFGLYANPIFKGNWPQVVIDRVKFRSENENFTRSRLPEFTDEEIEYIKGTYDFVAVNTYSGRLIRDVDEPSFDTPGYNNDKKLLQVIDPSWELAANGWPIVPWEMRKLLKWIKDTYDVSSIIITENGMSDDGSSLEDDKRIAFFTDYLSAILDSIYEDGVNVIGYTAWSFVDTFEWEWGYSTPFGFYHVDFTSENRTRTPKKSVDFYNRVITTRCLSEDECTK</sequence>
<gene>
    <name evidence="9" type="ORF">NQ318_018938</name>
</gene>
<dbReference type="GO" id="GO:0005975">
    <property type="term" value="P:carbohydrate metabolic process"/>
    <property type="evidence" value="ECO:0007669"/>
    <property type="project" value="InterPro"/>
</dbReference>
<dbReference type="InterPro" id="IPR001360">
    <property type="entry name" value="Glyco_hydro_1"/>
</dbReference>
<comment type="subunit">
    <text evidence="2">Homodimer.</text>
</comment>
<dbReference type="PROSITE" id="PS00572">
    <property type="entry name" value="GLYCOSYL_HYDROL_F1_1"/>
    <property type="match status" value="1"/>
</dbReference>
<evidence type="ECO:0000313" key="10">
    <source>
        <dbReference type="Proteomes" id="UP001162162"/>
    </source>
</evidence>
<keyword evidence="10" id="KW-1185">Reference proteome</keyword>
<dbReference type="PRINTS" id="PR00131">
    <property type="entry name" value="GLHYDRLASE1"/>
</dbReference>
<dbReference type="InterPro" id="IPR017853">
    <property type="entry name" value="GH"/>
</dbReference>
<keyword evidence="4 8" id="KW-0378">Hydrolase</keyword>
<evidence type="ECO:0000256" key="6">
    <source>
        <dbReference type="ARBA" id="ARBA00023295"/>
    </source>
</evidence>
<dbReference type="GO" id="GO:0008422">
    <property type="term" value="F:beta-glucosidase activity"/>
    <property type="evidence" value="ECO:0007669"/>
    <property type="project" value="TreeGrafter"/>
</dbReference>
<dbReference type="EMBL" id="JAPWTK010000001">
    <property type="protein sequence ID" value="KAJ8963456.1"/>
    <property type="molecule type" value="Genomic_DNA"/>
</dbReference>
<evidence type="ECO:0000256" key="2">
    <source>
        <dbReference type="ARBA" id="ARBA00011738"/>
    </source>
</evidence>
<evidence type="ECO:0000256" key="8">
    <source>
        <dbReference type="RuleBase" id="RU004468"/>
    </source>
</evidence>
<dbReference type="FunFam" id="3.20.20.80:FF:000013">
    <property type="entry name" value="lactase-phlorizin hydrolase"/>
    <property type="match status" value="2"/>
</dbReference>
<evidence type="ECO:0000256" key="7">
    <source>
        <dbReference type="PROSITE-ProRule" id="PRU10055"/>
    </source>
</evidence>
<dbReference type="Pfam" id="PF00232">
    <property type="entry name" value="Glyco_hydro_1"/>
    <property type="match status" value="2"/>
</dbReference>
<dbReference type="Gene3D" id="3.20.20.80">
    <property type="entry name" value="Glycosidases"/>
    <property type="match status" value="2"/>
</dbReference>
<dbReference type="PROSITE" id="PS00653">
    <property type="entry name" value="GLYCOSYL_HYDROL_F1_2"/>
    <property type="match status" value="2"/>
</dbReference>
<organism evidence="9 10">
    <name type="scientific">Aromia moschata</name>
    <dbReference type="NCBI Taxonomy" id="1265417"/>
    <lineage>
        <taxon>Eukaryota</taxon>
        <taxon>Metazoa</taxon>
        <taxon>Ecdysozoa</taxon>
        <taxon>Arthropoda</taxon>
        <taxon>Hexapoda</taxon>
        <taxon>Insecta</taxon>
        <taxon>Pterygota</taxon>
        <taxon>Neoptera</taxon>
        <taxon>Endopterygota</taxon>
        <taxon>Coleoptera</taxon>
        <taxon>Polyphaga</taxon>
        <taxon>Cucujiformia</taxon>
        <taxon>Chrysomeloidea</taxon>
        <taxon>Cerambycidae</taxon>
        <taxon>Cerambycinae</taxon>
        <taxon>Callichromatini</taxon>
        <taxon>Aromia</taxon>
    </lineage>
</organism>
<evidence type="ECO:0000256" key="3">
    <source>
        <dbReference type="ARBA" id="ARBA00012744"/>
    </source>
</evidence>